<keyword evidence="2 6" id="KW-0312">Gluconeogenesis</keyword>
<dbReference type="SUPFAM" id="SSF51351">
    <property type="entry name" value="Triosephosphate isomerase (TIM)"/>
    <property type="match status" value="1"/>
</dbReference>
<evidence type="ECO:0000256" key="6">
    <source>
        <dbReference type="HAMAP-Rule" id="MF_00147"/>
    </source>
</evidence>
<comment type="caution">
    <text evidence="8">The sequence shown here is derived from an EMBL/GenBank/DDBJ whole genome shotgun (WGS) entry which is preliminary data.</text>
</comment>
<feature type="binding site" evidence="6">
    <location>
        <position position="167"/>
    </location>
    <ligand>
        <name>substrate</name>
    </ligand>
</feature>
<dbReference type="Gene3D" id="3.20.20.70">
    <property type="entry name" value="Aldolase class I"/>
    <property type="match status" value="1"/>
</dbReference>
<dbReference type="GO" id="GO:0019563">
    <property type="term" value="P:glycerol catabolic process"/>
    <property type="evidence" value="ECO:0007669"/>
    <property type="project" value="TreeGrafter"/>
</dbReference>
<dbReference type="UniPathway" id="UPA00109">
    <property type="reaction ID" value="UER00189"/>
</dbReference>
<dbReference type="Proteomes" id="UP000178735">
    <property type="component" value="Unassembled WGS sequence"/>
</dbReference>
<dbReference type="EC" id="5.3.1.1" evidence="6 7"/>
<dbReference type="UniPathway" id="UPA00138"/>
<protein>
    <recommendedName>
        <fullName evidence="6 7">Triosephosphate isomerase</fullName>
        <shortName evidence="6">TIM</shortName>
        <shortName evidence="6">TPI</shortName>
        <ecNumber evidence="6 7">5.3.1.1</ecNumber>
    </recommendedName>
    <alternativeName>
        <fullName evidence="6">Triose-phosphate isomerase</fullName>
    </alternativeName>
</protein>
<dbReference type="GO" id="GO:0005829">
    <property type="term" value="C:cytosol"/>
    <property type="evidence" value="ECO:0007669"/>
    <property type="project" value="TreeGrafter"/>
</dbReference>
<dbReference type="InterPro" id="IPR035990">
    <property type="entry name" value="TIM_sf"/>
</dbReference>
<dbReference type="Pfam" id="PF00121">
    <property type="entry name" value="TIM"/>
    <property type="match status" value="1"/>
</dbReference>
<dbReference type="InterPro" id="IPR000652">
    <property type="entry name" value="Triosephosphate_isomerase"/>
</dbReference>
<comment type="similarity">
    <text evidence="1 6 7">Belongs to the triosephosphate isomerase family.</text>
</comment>
<dbReference type="CDD" id="cd00311">
    <property type="entry name" value="TIM"/>
    <property type="match status" value="1"/>
</dbReference>
<evidence type="ECO:0000256" key="3">
    <source>
        <dbReference type="ARBA" id="ARBA00022490"/>
    </source>
</evidence>
<dbReference type="NCBIfam" id="TIGR00419">
    <property type="entry name" value="tim"/>
    <property type="match status" value="1"/>
</dbReference>
<dbReference type="EMBL" id="MGFH01000176">
    <property type="protein sequence ID" value="OGM03328.1"/>
    <property type="molecule type" value="Genomic_DNA"/>
</dbReference>
<dbReference type="GO" id="GO:0046166">
    <property type="term" value="P:glyceraldehyde-3-phosphate biosynthetic process"/>
    <property type="evidence" value="ECO:0007669"/>
    <property type="project" value="TreeGrafter"/>
</dbReference>
<dbReference type="PROSITE" id="PS00171">
    <property type="entry name" value="TIM_1"/>
    <property type="match status" value="1"/>
</dbReference>
<dbReference type="PANTHER" id="PTHR21139">
    <property type="entry name" value="TRIOSEPHOSPHATE ISOMERASE"/>
    <property type="match status" value="1"/>
</dbReference>
<keyword evidence="5 6" id="KW-0413">Isomerase</keyword>
<dbReference type="GO" id="GO:0006094">
    <property type="term" value="P:gluconeogenesis"/>
    <property type="evidence" value="ECO:0007669"/>
    <property type="project" value="UniProtKB-UniRule"/>
</dbReference>
<dbReference type="GO" id="GO:0004807">
    <property type="term" value="F:triose-phosphate isomerase activity"/>
    <property type="evidence" value="ECO:0007669"/>
    <property type="project" value="UniProtKB-UniRule"/>
</dbReference>
<comment type="function">
    <text evidence="6">Involved in the gluconeogenesis. Catalyzes stereospecifically the conversion of dihydroxyacetone phosphate (DHAP) to D-glyceraldehyde-3-phosphate (G3P).</text>
</comment>
<name>A0A1F7WMI9_9BACT</name>
<dbReference type="AlphaFoldDB" id="A0A1F7WMI9"/>
<evidence type="ECO:0000256" key="7">
    <source>
        <dbReference type="RuleBase" id="RU363013"/>
    </source>
</evidence>
<evidence type="ECO:0000313" key="9">
    <source>
        <dbReference type="Proteomes" id="UP000178735"/>
    </source>
</evidence>
<feature type="binding site" evidence="6">
    <location>
        <begin position="228"/>
        <end position="229"/>
    </location>
    <ligand>
        <name>substrate</name>
    </ligand>
</feature>
<gene>
    <name evidence="6" type="primary">tpiA</name>
    <name evidence="8" type="ORF">A2008_04760</name>
</gene>
<keyword evidence="3 6" id="KW-0963">Cytoplasm</keyword>
<accession>A0A1F7WMI9</accession>
<feature type="active site" description="Proton acceptor" evidence="6">
    <location>
        <position position="161"/>
    </location>
</feature>
<evidence type="ECO:0000256" key="5">
    <source>
        <dbReference type="ARBA" id="ARBA00023235"/>
    </source>
</evidence>
<comment type="catalytic activity">
    <reaction evidence="6 7">
        <text>D-glyceraldehyde 3-phosphate = dihydroxyacetone phosphate</text>
        <dbReference type="Rhea" id="RHEA:18585"/>
        <dbReference type="ChEBI" id="CHEBI:57642"/>
        <dbReference type="ChEBI" id="CHEBI:59776"/>
        <dbReference type="EC" id="5.3.1.1"/>
    </reaction>
</comment>
<sequence length="251" mass="26755">MNGGPGFMDKYAAELASCLAQFYPEYAAETDVVVAPPAPLVPVALALSNKKAIYSVAGQNCYIKESGAFTGEVSPYLLRECGADYVIIGHSERRKLFAETDALVAQKLKIAIDAGLTPIMCLGENIDDRKTAKTFAVIAQMLTALYSIPIEYSKKVILAYEPVWAIGTGMNASSEQIAEVCAFIRKNIMVKLGVDFSNAIRILYGGSVNETNALEIAVIKGIDGALVGGASLKAVNFAKIIAAFKTDARSN</sequence>
<evidence type="ECO:0000313" key="8">
    <source>
        <dbReference type="EMBL" id="OGM03328.1"/>
    </source>
</evidence>
<organism evidence="8 9">
    <name type="scientific">Candidatus Wallbacteria bacterium GWC2_49_35</name>
    <dbReference type="NCBI Taxonomy" id="1817813"/>
    <lineage>
        <taxon>Bacteria</taxon>
        <taxon>Candidatus Walliibacteriota</taxon>
    </lineage>
</organism>
<dbReference type="InterPro" id="IPR022896">
    <property type="entry name" value="TrioseP_Isoase_bac/euk"/>
</dbReference>
<dbReference type="InterPro" id="IPR013785">
    <property type="entry name" value="Aldolase_TIM"/>
</dbReference>
<evidence type="ECO:0000256" key="4">
    <source>
        <dbReference type="ARBA" id="ARBA00023152"/>
    </source>
</evidence>
<feature type="binding site" evidence="6">
    <location>
        <position position="207"/>
    </location>
    <ligand>
        <name>substrate</name>
    </ligand>
</feature>
<feature type="active site" description="Electrophile" evidence="6">
    <location>
        <position position="90"/>
    </location>
</feature>
<dbReference type="InterPro" id="IPR020861">
    <property type="entry name" value="Triosephosphate_isomerase_AS"/>
</dbReference>
<comment type="subunit">
    <text evidence="6 7">Homodimer.</text>
</comment>
<comment type="caution">
    <text evidence="6">Lacks conserved residue(s) required for the propagation of feature annotation.</text>
</comment>
<comment type="pathway">
    <text evidence="6 7">Carbohydrate biosynthesis; gluconeogenesis.</text>
</comment>
<proteinExistence type="inferred from homology"/>
<comment type="pathway">
    <text evidence="6 7">Carbohydrate degradation; glycolysis; D-glyceraldehyde 3-phosphate from glycerone phosphate: step 1/1.</text>
</comment>
<reference evidence="8 9" key="1">
    <citation type="journal article" date="2016" name="Nat. Commun.">
        <title>Thousands of microbial genomes shed light on interconnected biogeochemical processes in an aquifer system.</title>
        <authorList>
            <person name="Anantharaman K."/>
            <person name="Brown C.T."/>
            <person name="Hug L.A."/>
            <person name="Sharon I."/>
            <person name="Castelle C.J."/>
            <person name="Probst A.J."/>
            <person name="Thomas B.C."/>
            <person name="Singh A."/>
            <person name="Wilkins M.J."/>
            <person name="Karaoz U."/>
            <person name="Brodie E.L."/>
            <person name="Williams K.H."/>
            <person name="Hubbard S.S."/>
            <person name="Banfield J.F."/>
        </authorList>
    </citation>
    <scope>NUCLEOTIDE SEQUENCE [LARGE SCALE GENOMIC DNA]</scope>
</reference>
<dbReference type="GO" id="GO:0006096">
    <property type="term" value="P:glycolytic process"/>
    <property type="evidence" value="ECO:0007669"/>
    <property type="project" value="UniProtKB-UniRule"/>
</dbReference>
<keyword evidence="4 6" id="KW-0324">Glycolysis</keyword>
<evidence type="ECO:0000256" key="2">
    <source>
        <dbReference type="ARBA" id="ARBA00022432"/>
    </source>
</evidence>
<dbReference type="STRING" id="1817813.A2008_04760"/>
<dbReference type="PROSITE" id="PS51440">
    <property type="entry name" value="TIM_2"/>
    <property type="match status" value="1"/>
</dbReference>
<evidence type="ECO:0000256" key="1">
    <source>
        <dbReference type="ARBA" id="ARBA00007422"/>
    </source>
</evidence>
<comment type="subcellular location">
    <subcellularLocation>
        <location evidence="6 7">Cytoplasm</location>
    </subcellularLocation>
</comment>
<dbReference type="HAMAP" id="MF_00147_B">
    <property type="entry name" value="TIM_B"/>
    <property type="match status" value="1"/>
</dbReference>
<dbReference type="PANTHER" id="PTHR21139:SF42">
    <property type="entry name" value="TRIOSEPHOSPHATE ISOMERASE"/>
    <property type="match status" value="1"/>
</dbReference>